<organism evidence="2 3">
    <name type="scientific">Donghicola tyrosinivorans</name>
    <dbReference type="NCBI Taxonomy" id="1652492"/>
    <lineage>
        <taxon>Bacteria</taxon>
        <taxon>Pseudomonadati</taxon>
        <taxon>Pseudomonadota</taxon>
        <taxon>Alphaproteobacteria</taxon>
        <taxon>Rhodobacterales</taxon>
        <taxon>Roseobacteraceae</taxon>
        <taxon>Donghicola</taxon>
    </lineage>
</organism>
<dbReference type="RefSeq" id="WP_106266736.1">
    <property type="nucleotide sequence ID" value="NZ_PVTQ01000012.1"/>
</dbReference>
<dbReference type="Proteomes" id="UP000238392">
    <property type="component" value="Unassembled WGS sequence"/>
</dbReference>
<dbReference type="OrthoDB" id="9978037at2"/>
<evidence type="ECO:0000256" key="1">
    <source>
        <dbReference type="SAM" id="MobiDB-lite"/>
    </source>
</evidence>
<dbReference type="AlphaFoldDB" id="A0A2T0WIC4"/>
<evidence type="ECO:0000313" key="3">
    <source>
        <dbReference type="Proteomes" id="UP000238392"/>
    </source>
</evidence>
<reference evidence="2 3" key="1">
    <citation type="submission" date="2018-03" db="EMBL/GenBank/DDBJ databases">
        <title>Genomic Encyclopedia of Archaeal and Bacterial Type Strains, Phase II (KMG-II): from individual species to whole genera.</title>
        <authorList>
            <person name="Goeker M."/>
        </authorList>
    </citation>
    <scope>NUCLEOTIDE SEQUENCE [LARGE SCALE GENOMIC DNA]</scope>
    <source>
        <strain evidence="2 3">DSM 100212</strain>
    </source>
</reference>
<proteinExistence type="predicted"/>
<name>A0A2T0WIC4_9RHOB</name>
<protein>
    <recommendedName>
        <fullName evidence="4">Flagellar FliJ protein</fullName>
    </recommendedName>
</protein>
<comment type="caution">
    <text evidence="2">The sequence shown here is derived from an EMBL/GenBank/DDBJ whole genome shotgun (WGS) entry which is preliminary data.</text>
</comment>
<feature type="region of interest" description="Disordered" evidence="1">
    <location>
        <begin position="107"/>
        <end position="139"/>
    </location>
</feature>
<evidence type="ECO:0008006" key="4">
    <source>
        <dbReference type="Google" id="ProtNLM"/>
    </source>
</evidence>
<keyword evidence="3" id="KW-1185">Reference proteome</keyword>
<sequence length="139" mass="15522">MTRKEKLMDLMVRKEKAALGEESKELGQISKKAATAEAQANQLRNLLAESNAGNSGMVSKGQLASNMWFGNAIATQLVKTEEQRQKHEALLQEARMRVAKAEQRVRIYGEKAQETRREARAEADAKEDARLGERGVQPK</sequence>
<dbReference type="EMBL" id="PVTQ01000012">
    <property type="protein sequence ID" value="PRY86468.1"/>
    <property type="molecule type" value="Genomic_DNA"/>
</dbReference>
<accession>A0A2T0WIC4</accession>
<evidence type="ECO:0000313" key="2">
    <source>
        <dbReference type="EMBL" id="PRY86468.1"/>
    </source>
</evidence>
<gene>
    <name evidence="2" type="ORF">CLV74_112107</name>
</gene>
<feature type="compositionally biased region" description="Basic and acidic residues" evidence="1">
    <location>
        <begin position="107"/>
        <end position="133"/>
    </location>
</feature>